<dbReference type="PROSITE" id="PS51318">
    <property type="entry name" value="TAT"/>
    <property type="match status" value="1"/>
</dbReference>
<sequence>MPPRRTALMAAAALPLGTSGASAAAPAWPDAAEIARRTEQLRATEIAFAATMAARDLAAFQAFLAPDTVWTGGRAPLIGPEAVVAGWRAYFDGPTPPFSWAPDTALVLPSGELGRTAGPVHGPDGKLLLRFNSMWRRLAQGRWEIVFDYATPAGTA</sequence>
<evidence type="ECO:0000313" key="3">
    <source>
        <dbReference type="EMBL" id="RVT84909.1"/>
    </source>
</evidence>
<accession>A0A437LHP5</accession>
<protein>
    <submittedName>
        <fullName evidence="3">Nuclear transport factor 2 family protein</fullName>
    </submittedName>
</protein>
<evidence type="ECO:0000313" key="4">
    <source>
        <dbReference type="Proteomes" id="UP000288587"/>
    </source>
</evidence>
<evidence type="ECO:0000256" key="1">
    <source>
        <dbReference type="SAM" id="SignalP"/>
    </source>
</evidence>
<dbReference type="EMBL" id="SACM01000003">
    <property type="protein sequence ID" value="RVT84909.1"/>
    <property type="molecule type" value="Genomic_DNA"/>
</dbReference>
<dbReference type="RefSeq" id="WP_127683311.1">
    <property type="nucleotide sequence ID" value="NZ_SACM01000003.1"/>
</dbReference>
<dbReference type="SUPFAM" id="SSF54427">
    <property type="entry name" value="NTF2-like"/>
    <property type="match status" value="1"/>
</dbReference>
<keyword evidence="1" id="KW-0732">Signal</keyword>
<reference evidence="3 4" key="1">
    <citation type="submission" date="2019-01" db="EMBL/GenBank/DDBJ databases">
        <authorList>
            <person name="Chen W.-M."/>
        </authorList>
    </citation>
    <scope>NUCLEOTIDE SEQUENCE [LARGE SCALE GENOMIC DNA]</scope>
    <source>
        <strain evidence="3 4">CCP-18</strain>
    </source>
</reference>
<dbReference type="InterPro" id="IPR006311">
    <property type="entry name" value="TAT_signal"/>
</dbReference>
<proteinExistence type="predicted"/>
<feature type="domain" description="DUF4440" evidence="2">
    <location>
        <begin position="41"/>
        <end position="145"/>
    </location>
</feature>
<feature type="signal peptide" evidence="1">
    <location>
        <begin position="1"/>
        <end position="23"/>
    </location>
</feature>
<dbReference type="AlphaFoldDB" id="A0A437LHP5"/>
<dbReference type="InterPro" id="IPR032710">
    <property type="entry name" value="NTF2-like_dom_sf"/>
</dbReference>
<keyword evidence="4" id="KW-1185">Reference proteome</keyword>
<name>A0A437LHP5_9BURK</name>
<gene>
    <name evidence="3" type="ORF">EOD73_12360</name>
</gene>
<evidence type="ECO:0000259" key="2">
    <source>
        <dbReference type="Pfam" id="PF14534"/>
    </source>
</evidence>
<dbReference type="Gene3D" id="3.10.450.50">
    <property type="match status" value="1"/>
</dbReference>
<dbReference type="Pfam" id="PF14534">
    <property type="entry name" value="DUF4440"/>
    <property type="match status" value="1"/>
</dbReference>
<feature type="chain" id="PRO_5019178437" evidence="1">
    <location>
        <begin position="24"/>
        <end position="156"/>
    </location>
</feature>
<comment type="caution">
    <text evidence="3">The sequence shown here is derived from an EMBL/GenBank/DDBJ whole genome shotgun (WGS) entry which is preliminary data.</text>
</comment>
<organism evidence="3 4">
    <name type="scientific">Inhella crocodyli</name>
    <dbReference type="NCBI Taxonomy" id="2499851"/>
    <lineage>
        <taxon>Bacteria</taxon>
        <taxon>Pseudomonadati</taxon>
        <taxon>Pseudomonadota</taxon>
        <taxon>Betaproteobacteria</taxon>
        <taxon>Burkholderiales</taxon>
        <taxon>Sphaerotilaceae</taxon>
        <taxon>Inhella</taxon>
    </lineage>
</organism>
<dbReference type="OrthoDB" id="6385935at2"/>
<dbReference type="Proteomes" id="UP000288587">
    <property type="component" value="Unassembled WGS sequence"/>
</dbReference>
<dbReference type="InterPro" id="IPR027843">
    <property type="entry name" value="DUF4440"/>
</dbReference>